<sequence>MGKEEAWKWWLKGWRALEQLEGYFHDAEDLKKDFEEEWKERKKNEGIRLNK</sequence>
<dbReference type="EMBL" id="LAZR01027816">
    <property type="protein sequence ID" value="KKL64525.1"/>
    <property type="molecule type" value="Genomic_DNA"/>
</dbReference>
<accession>A0A0F9G4M5</accession>
<evidence type="ECO:0000313" key="1">
    <source>
        <dbReference type="EMBL" id="KKL64525.1"/>
    </source>
</evidence>
<dbReference type="AlphaFoldDB" id="A0A0F9G4M5"/>
<proteinExistence type="predicted"/>
<organism evidence="1">
    <name type="scientific">marine sediment metagenome</name>
    <dbReference type="NCBI Taxonomy" id="412755"/>
    <lineage>
        <taxon>unclassified sequences</taxon>
        <taxon>metagenomes</taxon>
        <taxon>ecological metagenomes</taxon>
    </lineage>
</organism>
<protein>
    <submittedName>
        <fullName evidence="1">Uncharacterized protein</fullName>
    </submittedName>
</protein>
<name>A0A0F9G4M5_9ZZZZ</name>
<reference evidence="1" key="1">
    <citation type="journal article" date="2015" name="Nature">
        <title>Complex archaea that bridge the gap between prokaryotes and eukaryotes.</title>
        <authorList>
            <person name="Spang A."/>
            <person name="Saw J.H."/>
            <person name="Jorgensen S.L."/>
            <person name="Zaremba-Niedzwiedzka K."/>
            <person name="Martijn J."/>
            <person name="Lind A.E."/>
            <person name="van Eijk R."/>
            <person name="Schleper C."/>
            <person name="Guy L."/>
            <person name="Ettema T.J."/>
        </authorList>
    </citation>
    <scope>NUCLEOTIDE SEQUENCE</scope>
</reference>
<comment type="caution">
    <text evidence="1">The sequence shown here is derived from an EMBL/GenBank/DDBJ whole genome shotgun (WGS) entry which is preliminary data.</text>
</comment>
<gene>
    <name evidence="1" type="ORF">LCGC14_2164150</name>
</gene>